<name>A0A165APD5_9APHY</name>
<evidence type="ECO:0000313" key="6">
    <source>
        <dbReference type="Proteomes" id="UP000076871"/>
    </source>
</evidence>
<dbReference type="PANTHER" id="PTHR43797">
    <property type="entry name" value="HOMOCYSTEINE/CYSTEINE SYNTHASE"/>
    <property type="match status" value="1"/>
</dbReference>
<keyword evidence="2" id="KW-0808">Transferase</keyword>
<dbReference type="SUPFAM" id="SSF53383">
    <property type="entry name" value="PLP-dependent transferases"/>
    <property type="match status" value="1"/>
</dbReference>
<dbReference type="GO" id="GO:0003961">
    <property type="term" value="F:O-acetylhomoserine aminocarboxypropyltransferase activity"/>
    <property type="evidence" value="ECO:0007669"/>
    <property type="project" value="TreeGrafter"/>
</dbReference>
<dbReference type="InterPro" id="IPR000277">
    <property type="entry name" value="Cys/Met-Metab_PyrdxlP-dep_enz"/>
</dbReference>
<evidence type="ECO:0000256" key="4">
    <source>
        <dbReference type="RuleBase" id="RU362118"/>
    </source>
</evidence>
<dbReference type="GO" id="GO:0006535">
    <property type="term" value="P:cysteine biosynthetic process from serine"/>
    <property type="evidence" value="ECO:0007669"/>
    <property type="project" value="TreeGrafter"/>
</dbReference>
<dbReference type="GO" id="GO:0030170">
    <property type="term" value="F:pyridoxal phosphate binding"/>
    <property type="evidence" value="ECO:0007669"/>
    <property type="project" value="InterPro"/>
</dbReference>
<dbReference type="PANTHER" id="PTHR43797:SF2">
    <property type="entry name" value="HOMOCYSTEINE_CYSTEINE SYNTHASE"/>
    <property type="match status" value="1"/>
</dbReference>
<dbReference type="Pfam" id="PF01053">
    <property type="entry name" value="Cys_Met_Meta_PP"/>
    <property type="match status" value="1"/>
</dbReference>
<keyword evidence="6" id="KW-1185">Reference proteome</keyword>
<protein>
    <recommendedName>
        <fullName evidence="7">PLP-dependent transferase</fullName>
    </recommendedName>
</protein>
<sequence>IACAHSIPLIIYNTFGMGIYLMQPIEHGADISAISERITVHSAMKWIGGHGTNVAGVVIDSTAFALSP</sequence>
<dbReference type="InParanoid" id="A0A165APD5"/>
<dbReference type="InterPro" id="IPR015424">
    <property type="entry name" value="PyrdxlP-dep_Trfase"/>
</dbReference>
<keyword evidence="3 4" id="KW-0663">Pyridoxal phosphate</keyword>
<dbReference type="GO" id="GO:0019346">
    <property type="term" value="P:transsulfuration"/>
    <property type="evidence" value="ECO:0007669"/>
    <property type="project" value="InterPro"/>
</dbReference>
<dbReference type="EMBL" id="KV427923">
    <property type="protein sequence ID" value="KZS99402.1"/>
    <property type="molecule type" value="Genomic_DNA"/>
</dbReference>
<dbReference type="GO" id="GO:0005737">
    <property type="term" value="C:cytoplasm"/>
    <property type="evidence" value="ECO:0007669"/>
    <property type="project" value="TreeGrafter"/>
</dbReference>
<dbReference type="RefSeq" id="XP_040757143.1">
    <property type="nucleotide sequence ID" value="XM_040905358.1"/>
</dbReference>
<comment type="cofactor">
    <cofactor evidence="1 4">
        <name>pyridoxal 5'-phosphate</name>
        <dbReference type="ChEBI" id="CHEBI:597326"/>
    </cofactor>
</comment>
<accession>A0A165APD5</accession>
<dbReference type="Proteomes" id="UP000076871">
    <property type="component" value="Unassembled WGS sequence"/>
</dbReference>
<proteinExistence type="inferred from homology"/>
<reference evidence="5 6" key="1">
    <citation type="journal article" date="2016" name="Mol. Biol. Evol.">
        <title>Comparative Genomics of Early-Diverging Mushroom-Forming Fungi Provides Insights into the Origins of Lignocellulose Decay Capabilities.</title>
        <authorList>
            <person name="Nagy L.G."/>
            <person name="Riley R."/>
            <person name="Tritt A."/>
            <person name="Adam C."/>
            <person name="Daum C."/>
            <person name="Floudas D."/>
            <person name="Sun H."/>
            <person name="Yadav J.S."/>
            <person name="Pangilinan J."/>
            <person name="Larsson K.H."/>
            <person name="Matsuura K."/>
            <person name="Barry K."/>
            <person name="Labutti K."/>
            <person name="Kuo R."/>
            <person name="Ohm R.A."/>
            <person name="Bhattacharya S.S."/>
            <person name="Shirouzu T."/>
            <person name="Yoshinaga Y."/>
            <person name="Martin F.M."/>
            <person name="Grigoriev I.V."/>
            <person name="Hibbett D.S."/>
        </authorList>
    </citation>
    <scope>NUCLEOTIDE SEQUENCE [LARGE SCALE GENOMIC DNA]</scope>
    <source>
        <strain evidence="5 6">93-53</strain>
    </source>
</reference>
<dbReference type="STRING" id="1314785.A0A165APD5"/>
<feature type="non-terminal residue" evidence="5">
    <location>
        <position position="1"/>
    </location>
</feature>
<evidence type="ECO:0008006" key="7">
    <source>
        <dbReference type="Google" id="ProtNLM"/>
    </source>
</evidence>
<dbReference type="GO" id="GO:0004124">
    <property type="term" value="F:cysteine synthase activity"/>
    <property type="evidence" value="ECO:0007669"/>
    <property type="project" value="TreeGrafter"/>
</dbReference>
<dbReference type="InterPro" id="IPR006235">
    <property type="entry name" value="OAc-hSer/O-AcSer_sulfhydrylase"/>
</dbReference>
<dbReference type="Gene3D" id="3.40.640.10">
    <property type="entry name" value="Type I PLP-dependent aspartate aminotransferase-like (Major domain)"/>
    <property type="match status" value="1"/>
</dbReference>
<dbReference type="GO" id="GO:0071269">
    <property type="term" value="P:L-homocysteine biosynthetic process"/>
    <property type="evidence" value="ECO:0007669"/>
    <property type="project" value="TreeGrafter"/>
</dbReference>
<comment type="similarity">
    <text evidence="4">Belongs to the trans-sulfuration enzymes family.</text>
</comment>
<dbReference type="OrthoDB" id="3512640at2759"/>
<evidence type="ECO:0000313" key="5">
    <source>
        <dbReference type="EMBL" id="KZS99402.1"/>
    </source>
</evidence>
<dbReference type="InterPro" id="IPR015421">
    <property type="entry name" value="PyrdxlP-dep_Trfase_major"/>
</dbReference>
<dbReference type="AlphaFoldDB" id="A0A165APD5"/>
<evidence type="ECO:0000256" key="1">
    <source>
        <dbReference type="ARBA" id="ARBA00001933"/>
    </source>
</evidence>
<organism evidence="5 6">
    <name type="scientific">Laetiporus sulphureus 93-53</name>
    <dbReference type="NCBI Taxonomy" id="1314785"/>
    <lineage>
        <taxon>Eukaryota</taxon>
        <taxon>Fungi</taxon>
        <taxon>Dikarya</taxon>
        <taxon>Basidiomycota</taxon>
        <taxon>Agaricomycotina</taxon>
        <taxon>Agaricomycetes</taxon>
        <taxon>Polyporales</taxon>
        <taxon>Laetiporus</taxon>
    </lineage>
</organism>
<evidence type="ECO:0000256" key="3">
    <source>
        <dbReference type="ARBA" id="ARBA00022898"/>
    </source>
</evidence>
<gene>
    <name evidence="5" type="ORF">LAESUDRAFT_668036</name>
</gene>
<evidence type="ECO:0000256" key="2">
    <source>
        <dbReference type="ARBA" id="ARBA00022679"/>
    </source>
</evidence>
<dbReference type="GeneID" id="63822388"/>